<dbReference type="EMBL" id="JACGCM010001824">
    <property type="protein sequence ID" value="KAF6148931.1"/>
    <property type="molecule type" value="Genomic_DNA"/>
</dbReference>
<evidence type="ECO:0000256" key="4">
    <source>
        <dbReference type="ARBA" id="ARBA00022692"/>
    </source>
</evidence>
<evidence type="ECO:0000256" key="9">
    <source>
        <dbReference type="PIRSR" id="PIRSR605150-3"/>
    </source>
</evidence>
<feature type="binding site" evidence="8">
    <location>
        <position position="139"/>
    </location>
    <ligand>
        <name>UDP-alpha-D-glucose</name>
        <dbReference type="ChEBI" id="CHEBI:58885"/>
    </ligand>
</feature>
<dbReference type="GO" id="GO:0016020">
    <property type="term" value="C:membrane"/>
    <property type="evidence" value="ECO:0007669"/>
    <property type="project" value="InterPro"/>
</dbReference>
<evidence type="ECO:0000256" key="6">
    <source>
        <dbReference type="ARBA" id="ARBA00023136"/>
    </source>
</evidence>
<feature type="binding site" evidence="9">
    <location>
        <position position="294"/>
    </location>
    <ligand>
        <name>Mn(2+)</name>
        <dbReference type="ChEBI" id="CHEBI:29035"/>
    </ligand>
</feature>
<evidence type="ECO:0008006" key="12">
    <source>
        <dbReference type="Google" id="ProtNLM"/>
    </source>
</evidence>
<organism evidence="10 11">
    <name type="scientific">Kingdonia uniflora</name>
    <dbReference type="NCBI Taxonomy" id="39325"/>
    <lineage>
        <taxon>Eukaryota</taxon>
        <taxon>Viridiplantae</taxon>
        <taxon>Streptophyta</taxon>
        <taxon>Embryophyta</taxon>
        <taxon>Tracheophyta</taxon>
        <taxon>Spermatophyta</taxon>
        <taxon>Magnoliopsida</taxon>
        <taxon>Ranunculales</taxon>
        <taxon>Circaeasteraceae</taxon>
        <taxon>Kingdonia</taxon>
    </lineage>
</organism>
<comment type="subcellular location">
    <subcellularLocation>
        <location evidence="1">Endomembrane system</location>
        <topology evidence="1">Multi-pass membrane protein</topology>
    </subcellularLocation>
</comment>
<keyword evidence="5" id="KW-1133">Transmembrane helix</keyword>
<keyword evidence="2" id="KW-0328">Glycosyltransferase</keyword>
<evidence type="ECO:0000256" key="2">
    <source>
        <dbReference type="ARBA" id="ARBA00022676"/>
    </source>
</evidence>
<keyword evidence="3" id="KW-0808">Transferase</keyword>
<evidence type="ECO:0000256" key="7">
    <source>
        <dbReference type="ARBA" id="ARBA00023316"/>
    </source>
</evidence>
<dbReference type="GO" id="GO:0012505">
    <property type="term" value="C:endomembrane system"/>
    <property type="evidence" value="ECO:0007669"/>
    <property type="project" value="UniProtKB-SubCell"/>
</dbReference>
<accession>A0A7J7M240</accession>
<dbReference type="GO" id="GO:0071555">
    <property type="term" value="P:cell wall organization"/>
    <property type="evidence" value="ECO:0007669"/>
    <property type="project" value="UniProtKB-KW"/>
</dbReference>
<reference evidence="10 11" key="1">
    <citation type="journal article" date="2020" name="IScience">
        <title>Genome Sequencing of the Endangered Kingdonia uniflora (Circaeasteraceae, Ranunculales) Reveals Potential Mechanisms of Evolutionary Specialization.</title>
        <authorList>
            <person name="Sun Y."/>
            <person name="Deng T."/>
            <person name="Zhang A."/>
            <person name="Moore M.J."/>
            <person name="Landis J.B."/>
            <person name="Lin N."/>
            <person name="Zhang H."/>
            <person name="Zhang X."/>
            <person name="Huang J."/>
            <person name="Zhang X."/>
            <person name="Sun H."/>
            <person name="Wang H."/>
        </authorList>
    </citation>
    <scope>NUCLEOTIDE SEQUENCE [LARGE SCALE GENOMIC DNA]</scope>
    <source>
        <strain evidence="10">TB1705</strain>
        <tissue evidence="10">Leaf</tissue>
    </source>
</reference>
<dbReference type="InterPro" id="IPR005150">
    <property type="entry name" value="Cellulose_synth"/>
</dbReference>
<name>A0A7J7M240_9MAGN</name>
<protein>
    <recommendedName>
        <fullName evidence="12">Cellulose synthase-like protein</fullName>
    </recommendedName>
</protein>
<evidence type="ECO:0000256" key="5">
    <source>
        <dbReference type="ARBA" id="ARBA00022989"/>
    </source>
</evidence>
<evidence type="ECO:0000256" key="3">
    <source>
        <dbReference type="ARBA" id="ARBA00022679"/>
    </source>
</evidence>
<dbReference type="PANTHER" id="PTHR13301">
    <property type="entry name" value="X-BOX TRANSCRIPTION FACTOR-RELATED"/>
    <property type="match status" value="1"/>
</dbReference>
<dbReference type="InterPro" id="IPR029044">
    <property type="entry name" value="Nucleotide-diphossugar_trans"/>
</dbReference>
<evidence type="ECO:0000256" key="8">
    <source>
        <dbReference type="PIRSR" id="PIRSR605150-2"/>
    </source>
</evidence>
<keyword evidence="7" id="KW-0961">Cell wall biogenesis/degradation</keyword>
<gene>
    <name evidence="10" type="ORF">GIB67_028768</name>
</gene>
<keyword evidence="6" id="KW-0472">Membrane</keyword>
<proteinExistence type="predicted"/>
<dbReference type="OrthoDB" id="72851at2759"/>
<dbReference type="GO" id="GO:0016760">
    <property type="term" value="F:cellulose synthase (UDP-forming) activity"/>
    <property type="evidence" value="ECO:0007669"/>
    <property type="project" value="InterPro"/>
</dbReference>
<dbReference type="GO" id="GO:0030244">
    <property type="term" value="P:cellulose biosynthetic process"/>
    <property type="evidence" value="ECO:0007669"/>
    <property type="project" value="InterPro"/>
</dbReference>
<dbReference type="Pfam" id="PF03552">
    <property type="entry name" value="Cellulose_synt"/>
    <property type="match status" value="1"/>
</dbReference>
<evidence type="ECO:0000313" key="11">
    <source>
        <dbReference type="Proteomes" id="UP000541444"/>
    </source>
</evidence>
<dbReference type="SUPFAM" id="SSF53448">
    <property type="entry name" value="Nucleotide-diphospho-sugar transferases"/>
    <property type="match status" value="1"/>
</dbReference>
<dbReference type="Proteomes" id="UP000541444">
    <property type="component" value="Unassembled WGS sequence"/>
</dbReference>
<dbReference type="AlphaFoldDB" id="A0A7J7M240"/>
<dbReference type="Gene3D" id="3.90.550.10">
    <property type="entry name" value="Spore Coat Polysaccharide Biosynthesis Protein SpsA, Chain A"/>
    <property type="match status" value="2"/>
</dbReference>
<feature type="binding site" evidence="9">
    <location>
        <position position="318"/>
    </location>
    <ligand>
        <name>Mn(2+)</name>
        <dbReference type="ChEBI" id="CHEBI:29035"/>
    </ligand>
</feature>
<sequence>MYCAREIFESFLHLSVYNSIHKKTGQEKEGKRAMEDSRLSIINVPRRLRAINKAFFVGRSIPMLALLYYRVSSLIFSSNSISVFPWFLMSISEFFFIFLWLLDQAFSLQPISRTVFPENISKELPPIDVYICTANPEKEPILNVMNTVVSSMALDYPSEKLTVYLSDDAGSPFTLSAIKEAALFAKSWILFCRKYKITTLSPELYFGISETDRAKLDSEFVTEEDEIKEKYNVLKQQVENLGKIITRSSNDRASYIEMIHEQGRNVRVDDDHAKMPNLVYVAREKSQGQPHHYKAGALNVLLRVSGVISNSPYILVLDCDMYCNNPSSARQAMCFHLDTKITSSLAFVQFPQRFYNLSKNDLYDSQMRTTFKRLWQGMDGIQGPVLSGTGFYLKRRALYSGPEQRKDIDLHQLKANFGSSNKLISSLQQDVNTDDLSNGDSLHEAQVLASCTYENDTQWGKQAISKQQFI</sequence>
<evidence type="ECO:0000256" key="1">
    <source>
        <dbReference type="ARBA" id="ARBA00004127"/>
    </source>
</evidence>
<keyword evidence="4" id="KW-0812">Transmembrane</keyword>
<feature type="binding site" evidence="8">
    <location>
        <position position="138"/>
    </location>
    <ligand>
        <name>UDP-alpha-D-glucose</name>
        <dbReference type="ChEBI" id="CHEBI:58885"/>
    </ligand>
</feature>
<feature type="binding site" evidence="8">
    <location>
        <position position="168"/>
    </location>
    <ligand>
        <name>UDP-alpha-D-glucose</name>
        <dbReference type="ChEBI" id="CHEBI:58885"/>
    </ligand>
</feature>
<keyword evidence="11" id="KW-1185">Reference proteome</keyword>
<comment type="caution">
    <text evidence="10">The sequence shown here is derived from an EMBL/GenBank/DDBJ whole genome shotgun (WGS) entry which is preliminary data.</text>
</comment>
<evidence type="ECO:0000313" key="10">
    <source>
        <dbReference type="EMBL" id="KAF6148931.1"/>
    </source>
</evidence>